<evidence type="ECO:0000313" key="1">
    <source>
        <dbReference type="EMBL" id="MBB3095737.1"/>
    </source>
</evidence>
<evidence type="ECO:0000313" key="2">
    <source>
        <dbReference type="Proteomes" id="UP000590749"/>
    </source>
</evidence>
<sequence length="340" mass="36543">MPQAMALIHEAEQLIEFLTDDYRAGPLARVAHAYAALGETEWAERAVGAASELTDAHYDAAMRVGSIVEVARVYARLDRMDQAATEVRRAEQLAGTVQQSPWGAHAEAQIVGILAVIGSPRPAERWARSIKIPVERVTGLLLIAEARPQDATRLVDEAERVGRSITAAATTVRALTWVAEAMAKQGRYEDAWRVADETERLAADAEPNRRPGAYAQVAIALARADQAQHAMPLALRAEDLATAVADPATRLGALQQVVEAYARAGDLERAERRALALADRFARAGALSRLAGVLADAGDFDRAAALARTIDRSESLWRLNSLLDVAEAVITVSGTPPPRG</sequence>
<dbReference type="EMBL" id="JACHXF010000006">
    <property type="protein sequence ID" value="MBB3095737.1"/>
    <property type="molecule type" value="Genomic_DNA"/>
</dbReference>
<dbReference type="RefSeq" id="WP_183220670.1">
    <property type="nucleotide sequence ID" value="NZ_BMPW01000004.1"/>
</dbReference>
<accession>A0A7W5AGN3</accession>
<dbReference type="AlphaFoldDB" id="A0A7W5AGN3"/>
<protein>
    <submittedName>
        <fullName evidence="1">DNA polymerase III psi subunit</fullName>
    </submittedName>
</protein>
<dbReference type="Proteomes" id="UP000590749">
    <property type="component" value="Unassembled WGS sequence"/>
</dbReference>
<dbReference type="SUPFAM" id="SSF48452">
    <property type="entry name" value="TPR-like"/>
    <property type="match status" value="1"/>
</dbReference>
<proteinExistence type="predicted"/>
<comment type="caution">
    <text evidence="1">The sequence shown here is derived from an EMBL/GenBank/DDBJ whole genome shotgun (WGS) entry which is preliminary data.</text>
</comment>
<dbReference type="Gene3D" id="1.25.40.10">
    <property type="entry name" value="Tetratricopeptide repeat domain"/>
    <property type="match status" value="2"/>
</dbReference>
<gene>
    <name evidence="1" type="ORF">FHR83_003407</name>
</gene>
<keyword evidence="2" id="KW-1185">Reference proteome</keyword>
<dbReference type="InterPro" id="IPR011990">
    <property type="entry name" value="TPR-like_helical_dom_sf"/>
</dbReference>
<reference evidence="1 2" key="1">
    <citation type="submission" date="2020-08" db="EMBL/GenBank/DDBJ databases">
        <title>Genomic Encyclopedia of Type Strains, Phase III (KMG-III): the genomes of soil and plant-associated and newly described type strains.</title>
        <authorList>
            <person name="Whitman W."/>
        </authorList>
    </citation>
    <scope>NUCLEOTIDE SEQUENCE [LARGE SCALE GENOMIC DNA]</scope>
    <source>
        <strain evidence="1 2">CECT 3287</strain>
    </source>
</reference>
<organism evidence="1 2">
    <name type="scientific">Actinoplanes campanulatus</name>
    <dbReference type="NCBI Taxonomy" id="113559"/>
    <lineage>
        <taxon>Bacteria</taxon>
        <taxon>Bacillati</taxon>
        <taxon>Actinomycetota</taxon>
        <taxon>Actinomycetes</taxon>
        <taxon>Micromonosporales</taxon>
        <taxon>Micromonosporaceae</taxon>
        <taxon>Actinoplanes</taxon>
    </lineage>
</organism>
<name>A0A7W5AGN3_9ACTN</name>